<evidence type="ECO:0000256" key="10">
    <source>
        <dbReference type="ARBA" id="ARBA00058957"/>
    </source>
</evidence>
<evidence type="ECO:0000256" key="5">
    <source>
        <dbReference type="ARBA" id="ARBA00022519"/>
    </source>
</evidence>
<reference evidence="14" key="1">
    <citation type="submission" date="2016-01" db="EMBL/GenBank/DDBJ databases">
        <authorList>
            <person name="Peeters C."/>
        </authorList>
    </citation>
    <scope>NUCLEOTIDE SEQUENCE</scope>
    <source>
        <strain evidence="14">LMG 29321</strain>
    </source>
</reference>
<dbReference type="NCBIfam" id="NF007710">
    <property type="entry name" value="PRK10406.1"/>
    <property type="match status" value="1"/>
</dbReference>
<feature type="transmembrane region" description="Helical" evidence="12">
    <location>
        <begin position="408"/>
        <end position="426"/>
    </location>
</feature>
<dbReference type="InterPro" id="IPR036259">
    <property type="entry name" value="MFS_trans_sf"/>
</dbReference>
<feature type="transmembrane region" description="Helical" evidence="12">
    <location>
        <begin position="99"/>
        <end position="119"/>
    </location>
</feature>
<proteinExistence type="inferred from homology"/>
<evidence type="ECO:0000256" key="9">
    <source>
        <dbReference type="ARBA" id="ARBA00023136"/>
    </source>
</evidence>
<evidence type="ECO:0000256" key="7">
    <source>
        <dbReference type="ARBA" id="ARBA00022847"/>
    </source>
</evidence>
<comment type="subcellular location">
    <subcellularLocation>
        <location evidence="1">Cell inner membrane</location>
        <topology evidence="1">Multi-pass membrane protein</topology>
    </subcellularLocation>
</comment>
<dbReference type="PROSITE" id="PS00217">
    <property type="entry name" value="SUGAR_TRANSPORT_2"/>
    <property type="match status" value="1"/>
</dbReference>
<protein>
    <recommendedName>
        <fullName evidence="11">Alpha-ketoglutarate permease</fullName>
    </recommendedName>
</protein>
<feature type="transmembrane region" description="Helical" evidence="12">
    <location>
        <begin position="340"/>
        <end position="363"/>
    </location>
</feature>
<dbReference type="Gene3D" id="1.20.1250.20">
    <property type="entry name" value="MFS general substrate transporter like domains"/>
    <property type="match status" value="1"/>
</dbReference>
<feature type="transmembrane region" description="Helical" evidence="12">
    <location>
        <begin position="41"/>
        <end position="59"/>
    </location>
</feature>
<comment type="caution">
    <text evidence="14">The sequence shown here is derived from an EMBL/GenBank/DDBJ whole genome shotgun (WGS) entry which is preliminary data.</text>
</comment>
<dbReference type="CDD" id="cd17367">
    <property type="entry name" value="MFS_KgtP"/>
    <property type="match status" value="1"/>
</dbReference>
<feature type="transmembrane region" description="Helical" evidence="12">
    <location>
        <begin position="315"/>
        <end position="334"/>
    </location>
</feature>
<feature type="transmembrane region" description="Helical" evidence="12">
    <location>
        <begin position="65"/>
        <end position="87"/>
    </location>
</feature>
<sequence>MNSIASPTNEADFVTGRGSRAQRIKAIVGASSGNLVEWYDFYAYAFTSIYFAAAFFPAGDRTSQLMATAGIFAVGFFMRPLGGWLFGWIADRHGRKNSMLISVLMMCGGSLMIALLPTYATIGAWAPALLLVARLVQGLSVGGEYGTAATYMSEVAGKGKRGFYSSFQYVTLIGGQLLALLVLVLLQALLSADDIKDWGWRMPFIIGAATAVVAMYLRRSLVETGSEEAMHSKEAGSLSALLKHKRSVLVVMGLTMGGSLYFYTFTTYMQKYLVNTAHMAPKTVSMVMTGVLVVFMLLQPIFGALSDRIGRRNNMLLFSGLGTLASVPLLFSLGQASSPYTAFALALAALVIASFYTSISGVVKAEVFPSTVRCLGVGFTYAVGNALFGGTAEYVALSLKAAGHEAWFPWYVATLVGVAFVASLMLPDSRKKSYLDGTWNA</sequence>
<dbReference type="Proteomes" id="UP000071859">
    <property type="component" value="Unassembled WGS sequence"/>
</dbReference>
<dbReference type="PROSITE" id="PS50850">
    <property type="entry name" value="MFS"/>
    <property type="match status" value="1"/>
</dbReference>
<evidence type="ECO:0000256" key="12">
    <source>
        <dbReference type="SAM" id="Phobius"/>
    </source>
</evidence>
<keyword evidence="4" id="KW-1003">Cell membrane</keyword>
<keyword evidence="6 12" id="KW-0812">Transmembrane</keyword>
<evidence type="ECO:0000256" key="11">
    <source>
        <dbReference type="ARBA" id="ARBA00069296"/>
    </source>
</evidence>
<gene>
    <name evidence="14" type="ORF">AWB78_04007</name>
</gene>
<dbReference type="Pfam" id="PF07690">
    <property type="entry name" value="MFS_1"/>
    <property type="match status" value="1"/>
</dbReference>
<organism evidence="14 15">
    <name type="scientific">Caballeronia calidae</name>
    <dbReference type="NCBI Taxonomy" id="1777139"/>
    <lineage>
        <taxon>Bacteria</taxon>
        <taxon>Pseudomonadati</taxon>
        <taxon>Pseudomonadota</taxon>
        <taxon>Betaproteobacteria</taxon>
        <taxon>Burkholderiales</taxon>
        <taxon>Burkholderiaceae</taxon>
        <taxon>Caballeronia</taxon>
    </lineage>
</organism>
<accession>A0A158CIY9</accession>
<feature type="domain" description="Major facilitator superfamily (MFS) profile" evidence="13">
    <location>
        <begin position="26"/>
        <end position="431"/>
    </location>
</feature>
<dbReference type="SUPFAM" id="SSF103473">
    <property type="entry name" value="MFS general substrate transporter"/>
    <property type="match status" value="1"/>
</dbReference>
<evidence type="ECO:0000313" key="15">
    <source>
        <dbReference type="Proteomes" id="UP000071859"/>
    </source>
</evidence>
<evidence type="ECO:0000256" key="2">
    <source>
        <dbReference type="ARBA" id="ARBA00008240"/>
    </source>
</evidence>
<keyword evidence="5" id="KW-0997">Cell inner membrane</keyword>
<keyword evidence="9 12" id="KW-0472">Membrane</keyword>
<dbReference type="AlphaFoldDB" id="A0A158CIY9"/>
<evidence type="ECO:0000313" key="14">
    <source>
        <dbReference type="EMBL" id="SAK82299.1"/>
    </source>
</evidence>
<evidence type="ECO:0000256" key="8">
    <source>
        <dbReference type="ARBA" id="ARBA00022989"/>
    </source>
</evidence>
<evidence type="ECO:0000256" key="6">
    <source>
        <dbReference type="ARBA" id="ARBA00022692"/>
    </source>
</evidence>
<dbReference type="GO" id="GO:0005886">
    <property type="term" value="C:plasma membrane"/>
    <property type="evidence" value="ECO:0007669"/>
    <property type="project" value="UniProtKB-SubCell"/>
</dbReference>
<evidence type="ECO:0000256" key="1">
    <source>
        <dbReference type="ARBA" id="ARBA00004429"/>
    </source>
</evidence>
<dbReference type="FunFam" id="1.20.1250.20:FF:000095">
    <property type="entry name" value="Alpha-ketoglutarate permease"/>
    <property type="match status" value="1"/>
</dbReference>
<dbReference type="EMBL" id="FCOX02000020">
    <property type="protein sequence ID" value="SAK82299.1"/>
    <property type="molecule type" value="Genomic_DNA"/>
</dbReference>
<keyword evidence="15" id="KW-1185">Reference proteome</keyword>
<dbReference type="RefSeq" id="WP_062607251.1">
    <property type="nucleotide sequence ID" value="NZ_FCOX02000020.1"/>
</dbReference>
<evidence type="ECO:0000256" key="3">
    <source>
        <dbReference type="ARBA" id="ARBA00022448"/>
    </source>
</evidence>
<dbReference type="InterPro" id="IPR020846">
    <property type="entry name" value="MFS_dom"/>
</dbReference>
<dbReference type="InterPro" id="IPR051084">
    <property type="entry name" value="H+-coupled_symporters"/>
</dbReference>
<dbReference type="Pfam" id="PF00083">
    <property type="entry name" value="Sugar_tr"/>
    <property type="match status" value="1"/>
</dbReference>
<feature type="transmembrane region" description="Helical" evidence="12">
    <location>
        <begin position="169"/>
        <end position="192"/>
    </location>
</feature>
<keyword evidence="3" id="KW-0813">Transport</keyword>
<evidence type="ECO:0000259" key="13">
    <source>
        <dbReference type="PROSITE" id="PS50850"/>
    </source>
</evidence>
<dbReference type="GO" id="GO:0015293">
    <property type="term" value="F:symporter activity"/>
    <property type="evidence" value="ECO:0007669"/>
    <property type="project" value="UniProtKB-KW"/>
</dbReference>
<feature type="transmembrane region" description="Helical" evidence="12">
    <location>
        <begin position="375"/>
        <end position="396"/>
    </location>
</feature>
<comment type="function">
    <text evidence="10">Uptake of alpha-ketoglutarate across the boundary membrane with the concomitant import of a cation (symport system).</text>
</comment>
<evidence type="ECO:0000256" key="4">
    <source>
        <dbReference type="ARBA" id="ARBA00022475"/>
    </source>
</evidence>
<dbReference type="InterPro" id="IPR011701">
    <property type="entry name" value="MFS"/>
</dbReference>
<name>A0A158CIY9_9BURK</name>
<feature type="transmembrane region" description="Helical" evidence="12">
    <location>
        <begin position="284"/>
        <end position="303"/>
    </location>
</feature>
<dbReference type="InterPro" id="IPR005828">
    <property type="entry name" value="MFS_sugar_transport-like"/>
</dbReference>
<comment type="similarity">
    <text evidence="2">Belongs to the major facilitator superfamily. Metabolite:H+ Symporter (MHS) family (TC 2.A.1.6) family.</text>
</comment>
<dbReference type="PANTHER" id="PTHR43528:SF1">
    <property type="entry name" value="ALPHA-KETOGLUTARATE PERMEASE"/>
    <property type="match status" value="1"/>
</dbReference>
<dbReference type="PANTHER" id="PTHR43528">
    <property type="entry name" value="ALPHA-KETOGLUTARATE PERMEASE"/>
    <property type="match status" value="1"/>
</dbReference>
<keyword evidence="8 12" id="KW-1133">Transmembrane helix</keyword>
<keyword evidence="7" id="KW-0769">Symport</keyword>
<feature type="transmembrane region" description="Helical" evidence="12">
    <location>
        <begin position="247"/>
        <end position="264"/>
    </location>
</feature>
<dbReference type="InterPro" id="IPR005829">
    <property type="entry name" value="Sugar_transporter_CS"/>
</dbReference>